<dbReference type="KEGG" id="glz:GLAREA_00048"/>
<gene>
    <name evidence="1" type="ORF">GLAREA_00048</name>
</gene>
<name>S3CTB6_GLAL2</name>
<proteinExistence type="predicted"/>
<dbReference type="AlphaFoldDB" id="S3CTB6"/>
<dbReference type="RefSeq" id="XP_008082999.1">
    <property type="nucleotide sequence ID" value="XM_008084808.1"/>
</dbReference>
<dbReference type="HOGENOM" id="CLU_098700_0_0_1"/>
<accession>S3CTB6</accession>
<dbReference type="GeneID" id="19459108"/>
<protein>
    <recommendedName>
        <fullName evidence="3">Nucleotidyltransferase</fullName>
    </recommendedName>
</protein>
<dbReference type="OMA" id="ARTYHTW"/>
<sequence>MTLPSLPSFHSATQALSHCFQNEPYAIIGSTSILLLGSTTVHDDDIDILVTRNQTSHFRSLLRTHPDFIVDKRTLHTIYNSTPPIVIELLTPPFLYQEKYDANTPVIWVNGVRVLEPVRLLYGKCRSILGRASEEKKGVDAEDVIFLLGWLAERGKRIGGKELGNVTGEFVEWFVRRYGGGEGWKRVLGMCEGEEGGAMVRLWGGVLSSDISLTENYYEKCRCE</sequence>
<evidence type="ECO:0008006" key="3">
    <source>
        <dbReference type="Google" id="ProtNLM"/>
    </source>
</evidence>
<evidence type="ECO:0000313" key="1">
    <source>
        <dbReference type="EMBL" id="EPE28890.1"/>
    </source>
</evidence>
<dbReference type="EMBL" id="KE145367">
    <property type="protein sequence ID" value="EPE28890.1"/>
    <property type="molecule type" value="Genomic_DNA"/>
</dbReference>
<dbReference type="Proteomes" id="UP000016922">
    <property type="component" value="Unassembled WGS sequence"/>
</dbReference>
<organism evidence="1 2">
    <name type="scientific">Glarea lozoyensis (strain ATCC 20868 / MF5171)</name>
    <dbReference type="NCBI Taxonomy" id="1116229"/>
    <lineage>
        <taxon>Eukaryota</taxon>
        <taxon>Fungi</taxon>
        <taxon>Dikarya</taxon>
        <taxon>Ascomycota</taxon>
        <taxon>Pezizomycotina</taxon>
        <taxon>Leotiomycetes</taxon>
        <taxon>Helotiales</taxon>
        <taxon>Helotiaceae</taxon>
        <taxon>Glarea</taxon>
    </lineage>
</organism>
<dbReference type="OrthoDB" id="5419802at2759"/>
<reference evidence="1 2" key="1">
    <citation type="journal article" date="2013" name="BMC Genomics">
        <title>Genomics-driven discovery of the pneumocandin biosynthetic gene cluster in the fungus Glarea lozoyensis.</title>
        <authorList>
            <person name="Chen L."/>
            <person name="Yue Q."/>
            <person name="Zhang X."/>
            <person name="Xiang M."/>
            <person name="Wang C."/>
            <person name="Li S."/>
            <person name="Che Y."/>
            <person name="Ortiz-Lopez F.J."/>
            <person name="Bills G.F."/>
            <person name="Liu X."/>
            <person name="An Z."/>
        </authorList>
    </citation>
    <scope>NUCLEOTIDE SEQUENCE [LARGE SCALE GENOMIC DNA]</scope>
    <source>
        <strain evidence="2">ATCC 20868 / MF5171</strain>
    </source>
</reference>
<dbReference type="eggNOG" id="ENOG502S68U">
    <property type="taxonomic scope" value="Eukaryota"/>
</dbReference>
<evidence type="ECO:0000313" key="2">
    <source>
        <dbReference type="Proteomes" id="UP000016922"/>
    </source>
</evidence>
<keyword evidence="2" id="KW-1185">Reference proteome</keyword>